<organism evidence="1 2">
    <name type="scientific">Araneus ventricosus</name>
    <name type="common">Orbweaver spider</name>
    <name type="synonym">Epeira ventricosa</name>
    <dbReference type="NCBI Taxonomy" id="182803"/>
    <lineage>
        <taxon>Eukaryota</taxon>
        <taxon>Metazoa</taxon>
        <taxon>Ecdysozoa</taxon>
        <taxon>Arthropoda</taxon>
        <taxon>Chelicerata</taxon>
        <taxon>Arachnida</taxon>
        <taxon>Araneae</taxon>
        <taxon>Araneomorphae</taxon>
        <taxon>Entelegynae</taxon>
        <taxon>Araneoidea</taxon>
        <taxon>Araneidae</taxon>
        <taxon>Araneus</taxon>
    </lineage>
</organism>
<accession>A0A4Y2SDA1</accession>
<comment type="caution">
    <text evidence="1">The sequence shown here is derived from an EMBL/GenBank/DDBJ whole genome shotgun (WGS) entry which is preliminary data.</text>
</comment>
<reference evidence="1 2" key="1">
    <citation type="journal article" date="2019" name="Sci. Rep.">
        <title>Orb-weaving spider Araneus ventricosus genome elucidates the spidroin gene catalogue.</title>
        <authorList>
            <person name="Kono N."/>
            <person name="Nakamura H."/>
            <person name="Ohtoshi R."/>
            <person name="Moran D.A.P."/>
            <person name="Shinohara A."/>
            <person name="Yoshida Y."/>
            <person name="Fujiwara M."/>
            <person name="Mori M."/>
            <person name="Tomita M."/>
            <person name="Arakawa K."/>
        </authorList>
    </citation>
    <scope>NUCLEOTIDE SEQUENCE [LARGE SCALE GENOMIC DNA]</scope>
</reference>
<dbReference type="AlphaFoldDB" id="A0A4Y2SDA1"/>
<dbReference type="EMBL" id="BGPR01020682">
    <property type="protein sequence ID" value="GBN85225.1"/>
    <property type="molecule type" value="Genomic_DNA"/>
</dbReference>
<sequence length="89" mass="10415">MFKVNQWTTTSKSDTYVQFSAVQWTLEHHKGLTNLLIQKWSGLSREHTLFMVELLEENIQNPPEFWNSVSYVDTIAYAVFGSDGKQMVW</sequence>
<keyword evidence="2" id="KW-1185">Reference proteome</keyword>
<dbReference type="Proteomes" id="UP000499080">
    <property type="component" value="Unassembled WGS sequence"/>
</dbReference>
<name>A0A4Y2SDA1_ARAVE</name>
<evidence type="ECO:0000313" key="2">
    <source>
        <dbReference type="Proteomes" id="UP000499080"/>
    </source>
</evidence>
<protein>
    <submittedName>
        <fullName evidence="1">Uncharacterized protein</fullName>
    </submittedName>
</protein>
<gene>
    <name evidence="1" type="ORF">AVEN_217476_1</name>
</gene>
<proteinExistence type="predicted"/>
<evidence type="ECO:0000313" key="1">
    <source>
        <dbReference type="EMBL" id="GBN85225.1"/>
    </source>
</evidence>